<evidence type="ECO:0000256" key="7">
    <source>
        <dbReference type="SAM" id="Phobius"/>
    </source>
</evidence>
<dbReference type="Proteomes" id="UP000751852">
    <property type="component" value="Unassembled WGS sequence"/>
</dbReference>
<dbReference type="PANTHER" id="PTHR30572:SF4">
    <property type="entry name" value="ABC TRANSPORTER PERMEASE YTRF"/>
    <property type="match status" value="1"/>
</dbReference>
<keyword evidence="5 7" id="KW-0472">Membrane</keyword>
<evidence type="ECO:0000256" key="1">
    <source>
        <dbReference type="ARBA" id="ARBA00004651"/>
    </source>
</evidence>
<dbReference type="RefSeq" id="WP_198618056.1">
    <property type="nucleotide sequence ID" value="NZ_JABANU010000014.1"/>
</dbReference>
<evidence type="ECO:0000256" key="3">
    <source>
        <dbReference type="ARBA" id="ARBA00022692"/>
    </source>
</evidence>
<feature type="transmembrane region" description="Helical" evidence="7">
    <location>
        <begin position="351"/>
        <end position="377"/>
    </location>
</feature>
<accession>A0ABS0T9N9</accession>
<gene>
    <name evidence="9" type="ORF">HHH54_06625</name>
</gene>
<keyword evidence="4 7" id="KW-1133">Transmembrane helix</keyword>
<evidence type="ECO:0000256" key="2">
    <source>
        <dbReference type="ARBA" id="ARBA00022475"/>
    </source>
</evidence>
<dbReference type="Pfam" id="PF02687">
    <property type="entry name" value="FtsX"/>
    <property type="match status" value="1"/>
</dbReference>
<dbReference type="PANTHER" id="PTHR30572">
    <property type="entry name" value="MEMBRANE COMPONENT OF TRANSPORTER-RELATED"/>
    <property type="match status" value="1"/>
</dbReference>
<feature type="transmembrane region" description="Helical" evidence="7">
    <location>
        <begin position="263"/>
        <end position="290"/>
    </location>
</feature>
<feature type="transmembrane region" description="Helical" evidence="7">
    <location>
        <begin position="21"/>
        <end position="39"/>
    </location>
</feature>
<organism evidence="9 10">
    <name type="scientific">Staphylococcus canis</name>
    <dbReference type="NCBI Taxonomy" id="2724942"/>
    <lineage>
        <taxon>Bacteria</taxon>
        <taxon>Bacillati</taxon>
        <taxon>Bacillota</taxon>
        <taxon>Bacilli</taxon>
        <taxon>Bacillales</taxon>
        <taxon>Staphylococcaceae</taxon>
        <taxon>Staphylococcus</taxon>
    </lineage>
</organism>
<evidence type="ECO:0000259" key="8">
    <source>
        <dbReference type="Pfam" id="PF02687"/>
    </source>
</evidence>
<dbReference type="InterPro" id="IPR003838">
    <property type="entry name" value="ABC3_permease_C"/>
</dbReference>
<dbReference type="InterPro" id="IPR050250">
    <property type="entry name" value="Macrolide_Exporter_MacB"/>
</dbReference>
<keyword evidence="2" id="KW-1003">Cell membrane</keyword>
<name>A0ABS0T9N9_9STAP</name>
<evidence type="ECO:0000313" key="9">
    <source>
        <dbReference type="EMBL" id="MBI5975275.1"/>
    </source>
</evidence>
<keyword evidence="10" id="KW-1185">Reference proteome</keyword>
<evidence type="ECO:0000313" key="10">
    <source>
        <dbReference type="Proteomes" id="UP000751852"/>
    </source>
</evidence>
<comment type="subcellular location">
    <subcellularLocation>
        <location evidence="1">Cell membrane</location>
        <topology evidence="1">Multi-pass membrane protein</topology>
    </subcellularLocation>
</comment>
<proteinExistence type="inferred from homology"/>
<reference evidence="9 10" key="1">
    <citation type="submission" date="2020-04" db="EMBL/GenBank/DDBJ databases">
        <title>Staphylococcus species from domestic dog.</title>
        <authorList>
            <person name="Paterson G.K."/>
        </authorList>
    </citation>
    <scope>NUCLEOTIDE SEQUENCE [LARGE SCALE GENOMIC DNA]</scope>
    <source>
        <strain evidence="9 10">H16/1A</strain>
    </source>
</reference>
<comment type="similarity">
    <text evidence="6">Belongs to the ABC-4 integral membrane protein family.</text>
</comment>
<protein>
    <submittedName>
        <fullName evidence="9">ABC transporter permease</fullName>
    </submittedName>
</protein>
<feature type="transmembrane region" description="Helical" evidence="7">
    <location>
        <begin position="311"/>
        <end position="339"/>
    </location>
</feature>
<sequence>MQKYRIFKDVLKLLKRNKRQSILTAIAIGIATFVVLMILSSQSYTFNALSEDMDIEAHTTSLTFTPHHRLNQQGFTSEDQKLIEKHTSYHPRLVSSSYGKETPIEFENNHQILSYRTLKDLDQHQITPPEILKGKDWTSLKSKNGIAISDKALMKLTRQPHIENYIGATIKINGHRLFIQTIYQSSAVKEVLPDVLISEKTVQYLFKNHIFYDQLDVDTDKPAEVYDMLSLLDKHGTHAKEGTYDFIDNTQVYKDTKAETSTILNFIALLSSISIFVAGFGVMNALFSTISERSKEIAIRRALGAKKSHIYTSYIIEGTLLSFFGGILGVIAALIMIALMNLSGMVASVSIVQVVITLTITAVFGVLFSIIPAMVAAHKNVVEGLR</sequence>
<comment type="caution">
    <text evidence="9">The sequence shown here is derived from an EMBL/GenBank/DDBJ whole genome shotgun (WGS) entry which is preliminary data.</text>
</comment>
<evidence type="ECO:0000256" key="6">
    <source>
        <dbReference type="ARBA" id="ARBA00038076"/>
    </source>
</evidence>
<evidence type="ECO:0000256" key="5">
    <source>
        <dbReference type="ARBA" id="ARBA00023136"/>
    </source>
</evidence>
<dbReference type="EMBL" id="JABANU010000014">
    <property type="protein sequence ID" value="MBI5975275.1"/>
    <property type="molecule type" value="Genomic_DNA"/>
</dbReference>
<evidence type="ECO:0000256" key="4">
    <source>
        <dbReference type="ARBA" id="ARBA00022989"/>
    </source>
</evidence>
<keyword evidence="3 7" id="KW-0812">Transmembrane</keyword>
<feature type="domain" description="ABC3 transporter permease C-terminal" evidence="8">
    <location>
        <begin position="269"/>
        <end position="380"/>
    </location>
</feature>